<evidence type="ECO:0000256" key="3">
    <source>
        <dbReference type="ARBA" id="ARBA00022614"/>
    </source>
</evidence>
<dbReference type="FunFam" id="3.80.10.10:FF:000041">
    <property type="entry name" value="LRR receptor-like serine/threonine-protein kinase ERECTA"/>
    <property type="match status" value="2"/>
</dbReference>
<dbReference type="InterPro" id="IPR032675">
    <property type="entry name" value="LRR_dom_sf"/>
</dbReference>
<protein>
    <submittedName>
        <fullName evidence="8">Fibronectin leucine rich transmembrane protein 2</fullName>
    </submittedName>
</protein>
<proteinExistence type="predicted"/>
<keyword evidence="4" id="KW-0732">Signal</keyword>
<evidence type="ECO:0000256" key="6">
    <source>
        <dbReference type="SAM" id="MobiDB-lite"/>
    </source>
</evidence>
<dbReference type="FunFam" id="3.80.10.10:FF:000383">
    <property type="entry name" value="Leucine-rich repeat receptor protein kinase EMS1"/>
    <property type="match status" value="1"/>
</dbReference>
<dbReference type="Pfam" id="PF00560">
    <property type="entry name" value="LRR_1"/>
    <property type="match status" value="1"/>
</dbReference>
<reference evidence="8" key="1">
    <citation type="submission" date="2020-06" db="EMBL/GenBank/DDBJ databases">
        <authorList>
            <consortium name="Plant Systems Biology data submission"/>
        </authorList>
    </citation>
    <scope>NUCLEOTIDE SEQUENCE</scope>
    <source>
        <strain evidence="8">D6</strain>
    </source>
</reference>
<keyword evidence="3" id="KW-0433">Leucine-rich repeat</keyword>
<keyword evidence="2" id="KW-1003">Cell membrane</keyword>
<feature type="compositionally biased region" description="Basic and acidic residues" evidence="6">
    <location>
        <begin position="50"/>
        <end position="91"/>
    </location>
</feature>
<accession>A0A9N8E261</accession>
<keyword evidence="9" id="KW-1185">Reference proteome</keyword>
<feature type="compositionally biased region" description="Low complexity" evidence="6">
    <location>
        <begin position="101"/>
        <end position="122"/>
    </location>
</feature>
<evidence type="ECO:0000313" key="8">
    <source>
        <dbReference type="EMBL" id="CAB9513123.1"/>
    </source>
</evidence>
<keyword evidence="5" id="KW-0677">Repeat</keyword>
<keyword evidence="7" id="KW-1133">Transmembrane helix</keyword>
<evidence type="ECO:0000256" key="4">
    <source>
        <dbReference type="ARBA" id="ARBA00022729"/>
    </source>
</evidence>
<dbReference type="GO" id="GO:0005886">
    <property type="term" value="C:plasma membrane"/>
    <property type="evidence" value="ECO:0007669"/>
    <property type="project" value="UniProtKB-SubCell"/>
</dbReference>
<evidence type="ECO:0000256" key="7">
    <source>
        <dbReference type="SAM" id="Phobius"/>
    </source>
</evidence>
<dbReference type="PANTHER" id="PTHR47988">
    <property type="entry name" value="SOMATIC EMBRYOGENESIS RECEPTOR KINASE 1"/>
    <property type="match status" value="1"/>
</dbReference>
<dbReference type="Gene3D" id="3.80.10.10">
    <property type="entry name" value="Ribonuclease Inhibitor"/>
    <property type="match status" value="2"/>
</dbReference>
<feature type="region of interest" description="Disordered" evidence="6">
    <location>
        <begin position="1"/>
        <end position="122"/>
    </location>
</feature>
<feature type="transmembrane region" description="Helical" evidence="7">
    <location>
        <begin position="303"/>
        <end position="325"/>
    </location>
</feature>
<evidence type="ECO:0000256" key="2">
    <source>
        <dbReference type="ARBA" id="ARBA00022475"/>
    </source>
</evidence>
<dbReference type="AlphaFoldDB" id="A0A9N8E261"/>
<gene>
    <name evidence="8" type="ORF">SEMRO_573_G168940.1</name>
</gene>
<comment type="caution">
    <text evidence="8">The sequence shown here is derived from an EMBL/GenBank/DDBJ whole genome shotgun (WGS) entry which is preliminary data.</text>
</comment>
<dbReference type="SUPFAM" id="SSF52058">
    <property type="entry name" value="L domain-like"/>
    <property type="match status" value="1"/>
</dbReference>
<dbReference type="EMBL" id="CAICTM010000572">
    <property type="protein sequence ID" value="CAB9513123.1"/>
    <property type="molecule type" value="Genomic_DNA"/>
</dbReference>
<dbReference type="OrthoDB" id="1394818at2759"/>
<dbReference type="InterPro" id="IPR001611">
    <property type="entry name" value="Leu-rich_rpt"/>
</dbReference>
<feature type="region of interest" description="Disordered" evidence="6">
    <location>
        <begin position="209"/>
        <end position="229"/>
    </location>
</feature>
<dbReference type="Proteomes" id="UP001153069">
    <property type="component" value="Unassembled WGS sequence"/>
</dbReference>
<feature type="region of interest" description="Disordered" evidence="6">
    <location>
        <begin position="170"/>
        <end position="197"/>
    </location>
</feature>
<keyword evidence="7" id="KW-0472">Membrane</keyword>
<name>A0A9N8E261_9STRA</name>
<evidence type="ECO:0000256" key="1">
    <source>
        <dbReference type="ARBA" id="ARBA00004236"/>
    </source>
</evidence>
<sequence>MRREESSAMEAAASQQNNTVDPQLDDDDHLQRQATTNELEIVHLAMQSSFRREQENMENRYRMARDEQQDLENHQAKREQNEEDKTQKDTMKSAVTRRASSMESNPMSTTETEMTSSSEMGSSELAAGVLTASSNVPNEVSQFETALASKSVLHTVPVTVMSTEQPANEGTTIQVATPKGGSDKEAQSNVEDVPPATQPVLQAPRLQRTTAGRPQVQPGAFSANSGIQERREPFNVQLGTLPGEDHPRPVVNAPPPQQDTNAGLAVANEVMEEGRFQELPQAENFAFEEAERARQLQRKKEKWTGLLIGGLAVLALLTFVLSFVLSDGPATNTTSLPPVTQNTSFPSQAPSFSREVYMLNLLPEVSVSKMNKVGSPQEEAFNWMTEDPNFWAYSDARRLQRFALATFFYSTHGASWTNNTNWMSYGHHECQWFSRDVRVLPDPRSPARMLYEGLANVTSFPCDSIASTNQDSGYSEDQEYIHLWFYQNSLRGKMPDEVHLLTSLQTIILDVNDELTGSVPSLIGQLTSLKWLSLAPSDIGGTIPTEIGMLSDLQELYLSNPNIFGTLPSELGLLTNLEYGLSFLQTNISGTIPTELGLLSKLDWLYLFGSQLSGNVPSELAQLDEVLQISLQSNQLNGTIPSELGSMKNLQWLILSYNDLSGGIPSEFGRMENLFYLLLVQAGLTGTIPSELGNMKSLFSLYLYYNQLSGPLPTELGMLTQLDYLDIYSNLFSGQIPTELGQMERLQDLSLQYLMLSGTIPSELGELKMLQGLFLEQNSMLSGTIPKEINSLVSEGSLRLLNITGTRLSGEISEEICGIGSNLSSGECPWWYPACTLEFDCSDILCGCYCPCLTMDLGGGGESLVDTGTGEVVAAESRSHVASSSP</sequence>
<keyword evidence="7 8" id="KW-0812">Transmembrane</keyword>
<evidence type="ECO:0000313" key="9">
    <source>
        <dbReference type="Proteomes" id="UP001153069"/>
    </source>
</evidence>
<evidence type="ECO:0000256" key="5">
    <source>
        <dbReference type="ARBA" id="ARBA00022737"/>
    </source>
</evidence>
<comment type="subcellular location">
    <subcellularLocation>
        <location evidence="1">Cell membrane</location>
    </subcellularLocation>
</comment>
<organism evidence="8 9">
    <name type="scientific">Seminavis robusta</name>
    <dbReference type="NCBI Taxonomy" id="568900"/>
    <lineage>
        <taxon>Eukaryota</taxon>
        <taxon>Sar</taxon>
        <taxon>Stramenopiles</taxon>
        <taxon>Ochrophyta</taxon>
        <taxon>Bacillariophyta</taxon>
        <taxon>Bacillariophyceae</taxon>
        <taxon>Bacillariophycidae</taxon>
        <taxon>Naviculales</taxon>
        <taxon>Naviculaceae</taxon>
        <taxon>Seminavis</taxon>
    </lineage>
</organism>